<dbReference type="EMBL" id="JAGFNK010000601">
    <property type="protein sequence ID" value="KAI9447165.1"/>
    <property type="molecule type" value="Genomic_DNA"/>
</dbReference>
<keyword evidence="2" id="KW-1185">Reference proteome</keyword>
<comment type="caution">
    <text evidence="1">The sequence shown here is derived from an EMBL/GenBank/DDBJ whole genome shotgun (WGS) entry which is preliminary data.</text>
</comment>
<dbReference type="Proteomes" id="UP001207468">
    <property type="component" value="Unassembled WGS sequence"/>
</dbReference>
<gene>
    <name evidence="1" type="ORF">F5148DRAFT_1252355</name>
</gene>
<name>A0ACC0TUE5_9AGAM</name>
<reference evidence="1" key="1">
    <citation type="submission" date="2021-03" db="EMBL/GenBank/DDBJ databases">
        <title>Evolutionary priming and transition to the ectomycorrhizal habit in an iconic lineage of mushroom-forming fungi: is preadaptation a requirement?</title>
        <authorList>
            <consortium name="DOE Joint Genome Institute"/>
            <person name="Looney B.P."/>
            <person name="Miyauchi S."/>
            <person name="Morin E."/>
            <person name="Drula E."/>
            <person name="Courty P.E."/>
            <person name="Chicoki N."/>
            <person name="Fauchery L."/>
            <person name="Kohler A."/>
            <person name="Kuo A."/>
            <person name="LaButti K."/>
            <person name="Pangilinan J."/>
            <person name="Lipzen A."/>
            <person name="Riley R."/>
            <person name="Andreopoulos W."/>
            <person name="He G."/>
            <person name="Johnson J."/>
            <person name="Barry K.W."/>
            <person name="Grigoriev I.V."/>
            <person name="Nagy L."/>
            <person name="Hibbett D."/>
            <person name="Henrissat B."/>
            <person name="Matheny P.B."/>
            <person name="Labbe J."/>
            <person name="Martin A.F."/>
        </authorList>
    </citation>
    <scope>NUCLEOTIDE SEQUENCE</scope>
    <source>
        <strain evidence="1">BPL698</strain>
    </source>
</reference>
<evidence type="ECO:0000313" key="2">
    <source>
        <dbReference type="Proteomes" id="UP001207468"/>
    </source>
</evidence>
<organism evidence="1 2">
    <name type="scientific">Russula earlei</name>
    <dbReference type="NCBI Taxonomy" id="71964"/>
    <lineage>
        <taxon>Eukaryota</taxon>
        <taxon>Fungi</taxon>
        <taxon>Dikarya</taxon>
        <taxon>Basidiomycota</taxon>
        <taxon>Agaricomycotina</taxon>
        <taxon>Agaricomycetes</taxon>
        <taxon>Russulales</taxon>
        <taxon>Russulaceae</taxon>
        <taxon>Russula</taxon>
    </lineage>
</organism>
<sequence length="202" mass="21997">MTSSNTDQSSSSSNAAARDGPVNLRIPDATRRSVVGSEEATVPRRRWCWCWCSASADVEEGEEDEVQRRGSVARAAAAAGDAWAWGGEGERKSAGRDEWTVEGSDSADPGAAWREEDGVVLAWSPEGPEGRIVTIESGAFVDPAAAGARPSTGVMQIFYYSCDLFRTVRKGLRWYLGEQQRGRDEVHVLLTLTLAMNDKRDQ</sequence>
<evidence type="ECO:0000313" key="1">
    <source>
        <dbReference type="EMBL" id="KAI9447165.1"/>
    </source>
</evidence>
<proteinExistence type="predicted"/>
<accession>A0ACC0TUE5</accession>
<protein>
    <submittedName>
        <fullName evidence="1">Uncharacterized protein</fullName>
    </submittedName>
</protein>